<keyword evidence="2" id="KW-1185">Reference proteome</keyword>
<name>A0A7N2LWL7_QUELO</name>
<dbReference type="AlphaFoldDB" id="A0A7N2LWL7"/>
<dbReference type="Gramene" id="QL06p008259:mrna">
    <property type="protein sequence ID" value="QL06p008259:mrna:CDS:1"/>
    <property type="gene ID" value="QL06p008259"/>
</dbReference>
<dbReference type="InParanoid" id="A0A7N2LWL7"/>
<accession>A0A7N2LWL7</accession>
<dbReference type="Proteomes" id="UP000594261">
    <property type="component" value="Chromosome 6"/>
</dbReference>
<reference evidence="1" key="2">
    <citation type="submission" date="2021-01" db="UniProtKB">
        <authorList>
            <consortium name="EnsemblPlants"/>
        </authorList>
    </citation>
    <scope>IDENTIFICATION</scope>
</reference>
<organism evidence="1 2">
    <name type="scientific">Quercus lobata</name>
    <name type="common">Valley oak</name>
    <dbReference type="NCBI Taxonomy" id="97700"/>
    <lineage>
        <taxon>Eukaryota</taxon>
        <taxon>Viridiplantae</taxon>
        <taxon>Streptophyta</taxon>
        <taxon>Embryophyta</taxon>
        <taxon>Tracheophyta</taxon>
        <taxon>Spermatophyta</taxon>
        <taxon>Magnoliopsida</taxon>
        <taxon>eudicotyledons</taxon>
        <taxon>Gunneridae</taxon>
        <taxon>Pentapetalae</taxon>
        <taxon>rosids</taxon>
        <taxon>fabids</taxon>
        <taxon>Fagales</taxon>
        <taxon>Fagaceae</taxon>
        <taxon>Quercus</taxon>
    </lineage>
</organism>
<protein>
    <recommendedName>
        <fullName evidence="3">RNase H type-1 domain-containing protein</fullName>
    </recommendedName>
</protein>
<dbReference type="EMBL" id="LRBV02000006">
    <property type="status" value="NOT_ANNOTATED_CDS"/>
    <property type="molecule type" value="Genomic_DNA"/>
</dbReference>
<evidence type="ECO:0008006" key="3">
    <source>
        <dbReference type="Google" id="ProtNLM"/>
    </source>
</evidence>
<evidence type="ECO:0000313" key="1">
    <source>
        <dbReference type="EnsemblPlants" id="QL06p008259:mrna:CDS:1"/>
    </source>
</evidence>
<sequence>MEFAMDDGFREFIIEGDNITIMKSPLISGSHLPQTGHIVQDVQCLLRGVCWLSKHTVDDVIWLEDSPPPALEALYSGFNPFFTMNETLVLASKKCRVALA</sequence>
<proteinExistence type="predicted"/>
<dbReference type="EnsemblPlants" id="QL06p008259:mrna">
    <property type="protein sequence ID" value="QL06p008259:mrna:CDS:1"/>
    <property type="gene ID" value="QL06p008259"/>
</dbReference>
<reference evidence="1 2" key="1">
    <citation type="journal article" date="2016" name="G3 (Bethesda)">
        <title>First Draft Assembly and Annotation of the Genome of a California Endemic Oak Quercus lobata Nee (Fagaceae).</title>
        <authorList>
            <person name="Sork V.L."/>
            <person name="Fitz-Gibbon S.T."/>
            <person name="Puiu D."/>
            <person name="Crepeau M."/>
            <person name="Gugger P.F."/>
            <person name="Sherman R."/>
            <person name="Stevens K."/>
            <person name="Langley C.H."/>
            <person name="Pellegrini M."/>
            <person name="Salzberg S.L."/>
        </authorList>
    </citation>
    <scope>NUCLEOTIDE SEQUENCE [LARGE SCALE GENOMIC DNA]</scope>
    <source>
        <strain evidence="1 2">cv. SW786</strain>
    </source>
</reference>
<evidence type="ECO:0000313" key="2">
    <source>
        <dbReference type="Proteomes" id="UP000594261"/>
    </source>
</evidence>